<dbReference type="InterPro" id="IPR024735">
    <property type="entry name" value="TcpC"/>
</dbReference>
<gene>
    <name evidence="1" type="ORF">MHPYR_430043</name>
</gene>
<reference evidence="1" key="1">
    <citation type="submission" date="2016-03" db="EMBL/GenBank/DDBJ databases">
        <authorList>
            <person name="Ploux O."/>
        </authorList>
    </citation>
    <scope>NUCLEOTIDE SEQUENCE</scope>
    <source>
        <strain evidence="1">UC10</strain>
    </source>
</reference>
<dbReference type="Pfam" id="PF12642">
    <property type="entry name" value="TpcC"/>
    <property type="match status" value="1"/>
</dbReference>
<dbReference type="AlphaFoldDB" id="A0A1Y5PFJ3"/>
<proteinExistence type="predicted"/>
<evidence type="ECO:0008006" key="2">
    <source>
        <dbReference type="Google" id="ProtNLM"/>
    </source>
</evidence>
<name>A0A1Y5PFJ3_9MYCO</name>
<organism evidence="1">
    <name type="scientific">uncultured Mycobacterium sp</name>
    <dbReference type="NCBI Taxonomy" id="171292"/>
    <lineage>
        <taxon>Bacteria</taxon>
        <taxon>Bacillati</taxon>
        <taxon>Actinomycetota</taxon>
        <taxon>Actinomycetes</taxon>
        <taxon>Mycobacteriales</taxon>
        <taxon>Mycobacteriaceae</taxon>
        <taxon>Mycobacterium</taxon>
        <taxon>environmental samples</taxon>
    </lineage>
</organism>
<dbReference type="EMBL" id="FLQS01000038">
    <property type="protein sequence ID" value="SBS77454.1"/>
    <property type="molecule type" value="Genomic_DNA"/>
</dbReference>
<accession>A0A1Y5PFJ3</accession>
<protein>
    <recommendedName>
        <fullName evidence="2">Conjugative transposon protein TcpC</fullName>
    </recommendedName>
</protein>
<evidence type="ECO:0000313" key="1">
    <source>
        <dbReference type="EMBL" id="SBS77454.1"/>
    </source>
</evidence>
<sequence length="317" mass="33579">MTSLTMSRTWRNRLGRGHQLARRAGVAFLVLGALVGFAAGIKVFLVAAHPDDTDVAAITYRVGNQRDAAGQFAANFVGTVLTTPQSRRATAVARFITLPAADTVTSSSAPATDPAPAVIDTPKVWSVVATGTVGEANLYSVIVMVQQRPYTSAPSTIAFYRVPISIWRYQPRAMDMPTPISDPGPGADIAISYEHSLSPSSPVYAVVSGFINTYLTSTTGLDRYVVADSWIKPIAGYQSASLTTAATDAEVPEQPAPGTQIHVRATVNAQTAQFASVPFTFPLTVENSGGTWMIADIDLKPQIAQDSDTKPAGQPQP</sequence>